<dbReference type="InterPro" id="IPR016142">
    <property type="entry name" value="Citrate_synth-like_lrg_a-sub"/>
</dbReference>
<dbReference type="EMBL" id="BAAAQK010000017">
    <property type="protein sequence ID" value="GAA1859422.1"/>
    <property type="molecule type" value="Genomic_DNA"/>
</dbReference>
<protein>
    <recommendedName>
        <fullName evidence="3">citrate synthase (unknown stereospecificity)</fullName>
        <ecNumber evidence="3">2.3.3.16</ecNumber>
    </recommendedName>
</protein>
<evidence type="ECO:0000313" key="6">
    <source>
        <dbReference type="Proteomes" id="UP001500449"/>
    </source>
</evidence>
<dbReference type="InterPro" id="IPR016143">
    <property type="entry name" value="Citrate_synth-like_sm_a-sub"/>
</dbReference>
<proteinExistence type="inferred from homology"/>
<dbReference type="CDD" id="cd06100">
    <property type="entry name" value="CCL_ACL-C"/>
    <property type="match status" value="1"/>
</dbReference>
<sequence length="270" mass="28840">MPQADINHWETAIAEVLPDDVVVRGRRLTDILGKLSFAEMVYLVLTGSEATPGQARVLEALLVSVVDHGISPSSMLTRMYASYGVPIQVAIAGGELAFGDYHGGTSQQIGEELSSLVVAASATPGDLDRNLRTTAARHVAESREAKQRVLGFGHPQHDVDPRVPILLRIAAEEGVAGLHTRLVSYLETELAQSLGRRVPASFQSVSAALALDLGIDHRAARALIISPRAIGLAAHFLEEVDQGHRIRNVSGGQVTYTGRACESNVEEVST</sequence>
<evidence type="ECO:0000313" key="5">
    <source>
        <dbReference type="EMBL" id="GAA1859422.1"/>
    </source>
</evidence>
<dbReference type="Proteomes" id="UP001500449">
    <property type="component" value="Unassembled WGS sequence"/>
</dbReference>
<name>A0ABN2NB63_9PSEU</name>
<reference evidence="5 6" key="1">
    <citation type="journal article" date="2019" name="Int. J. Syst. Evol. Microbiol.">
        <title>The Global Catalogue of Microorganisms (GCM) 10K type strain sequencing project: providing services to taxonomists for standard genome sequencing and annotation.</title>
        <authorList>
            <consortium name="The Broad Institute Genomics Platform"/>
            <consortium name="The Broad Institute Genome Sequencing Center for Infectious Disease"/>
            <person name="Wu L."/>
            <person name="Ma J."/>
        </authorList>
    </citation>
    <scope>NUCLEOTIDE SEQUENCE [LARGE SCALE GENOMIC DNA]</scope>
    <source>
        <strain evidence="5 6">JCM 16009</strain>
    </source>
</reference>
<dbReference type="PANTHER" id="PTHR11739:SF4">
    <property type="entry name" value="CITRATE SYNTHASE, PEROXISOMAL"/>
    <property type="match status" value="1"/>
</dbReference>
<comment type="similarity">
    <text evidence="2">Belongs to the citrate synthase family.</text>
</comment>
<evidence type="ECO:0000256" key="3">
    <source>
        <dbReference type="ARBA" id="ARBA00012972"/>
    </source>
</evidence>
<evidence type="ECO:0000256" key="4">
    <source>
        <dbReference type="ARBA" id="ARBA00022679"/>
    </source>
</evidence>
<dbReference type="Gene3D" id="1.10.580.10">
    <property type="entry name" value="Citrate Synthase, domain 1"/>
    <property type="match status" value="1"/>
</dbReference>
<evidence type="ECO:0000256" key="2">
    <source>
        <dbReference type="ARBA" id="ARBA00010566"/>
    </source>
</evidence>
<dbReference type="Gene3D" id="1.10.230.10">
    <property type="entry name" value="Cytochrome P450-Terp, domain 2"/>
    <property type="match status" value="1"/>
</dbReference>
<gene>
    <name evidence="5" type="ORF">GCM10009836_44560</name>
</gene>
<dbReference type="InterPro" id="IPR002020">
    <property type="entry name" value="Citrate_synthase"/>
</dbReference>
<dbReference type="EC" id="2.3.3.16" evidence="3"/>
<dbReference type="GO" id="GO:0016829">
    <property type="term" value="F:lyase activity"/>
    <property type="evidence" value="ECO:0007669"/>
    <property type="project" value="UniProtKB-KW"/>
</dbReference>
<accession>A0ABN2NB63</accession>
<keyword evidence="5" id="KW-0456">Lyase</keyword>
<comment type="caution">
    <text evidence="5">The sequence shown here is derived from an EMBL/GenBank/DDBJ whole genome shotgun (WGS) entry which is preliminary data.</text>
</comment>
<organism evidence="5 6">
    <name type="scientific">Pseudonocardia ailaonensis</name>
    <dbReference type="NCBI Taxonomy" id="367279"/>
    <lineage>
        <taxon>Bacteria</taxon>
        <taxon>Bacillati</taxon>
        <taxon>Actinomycetota</taxon>
        <taxon>Actinomycetes</taxon>
        <taxon>Pseudonocardiales</taxon>
        <taxon>Pseudonocardiaceae</taxon>
        <taxon>Pseudonocardia</taxon>
    </lineage>
</organism>
<dbReference type="SUPFAM" id="SSF48256">
    <property type="entry name" value="Citrate synthase"/>
    <property type="match status" value="1"/>
</dbReference>
<evidence type="ECO:0000256" key="1">
    <source>
        <dbReference type="ARBA" id="ARBA00005163"/>
    </source>
</evidence>
<dbReference type="Pfam" id="PF00285">
    <property type="entry name" value="Citrate_synt"/>
    <property type="match status" value="1"/>
</dbReference>
<comment type="pathway">
    <text evidence="1">Carbohydrate metabolism; tricarboxylic acid cycle.</text>
</comment>
<dbReference type="PANTHER" id="PTHR11739">
    <property type="entry name" value="CITRATE SYNTHASE"/>
    <property type="match status" value="1"/>
</dbReference>
<keyword evidence="4" id="KW-0808">Transferase</keyword>
<dbReference type="RefSeq" id="WP_344420280.1">
    <property type="nucleotide sequence ID" value="NZ_BAAAQK010000017.1"/>
</dbReference>
<keyword evidence="6" id="KW-1185">Reference proteome</keyword>
<dbReference type="InterPro" id="IPR036969">
    <property type="entry name" value="Citrate_synthase_sf"/>
</dbReference>